<evidence type="ECO:0000313" key="1">
    <source>
        <dbReference type="EMBL" id="OTP67603.1"/>
    </source>
</evidence>
<dbReference type="EMBL" id="NBTZ01000152">
    <property type="protein sequence ID" value="OTP67603.1"/>
    <property type="molecule type" value="Genomic_DNA"/>
</dbReference>
<proteinExistence type="predicted"/>
<accession>A0A242M8W7</accession>
<organism evidence="1 2">
    <name type="scientific">Caballeronia sordidicola</name>
    <name type="common">Burkholderia sordidicola</name>
    <dbReference type="NCBI Taxonomy" id="196367"/>
    <lineage>
        <taxon>Bacteria</taxon>
        <taxon>Pseudomonadati</taxon>
        <taxon>Pseudomonadota</taxon>
        <taxon>Betaproteobacteria</taxon>
        <taxon>Burkholderiales</taxon>
        <taxon>Burkholderiaceae</taxon>
        <taxon>Caballeronia</taxon>
    </lineage>
</organism>
<protein>
    <submittedName>
        <fullName evidence="1">Uncharacterized protein</fullName>
    </submittedName>
</protein>
<name>A0A242M8W7_CABSO</name>
<dbReference type="AlphaFoldDB" id="A0A242M8W7"/>
<reference evidence="1 2" key="1">
    <citation type="submission" date="2017-03" db="EMBL/GenBank/DDBJ databases">
        <title>Genome analysis of strain PAMC 26577.</title>
        <authorList>
            <person name="Oh H.-M."/>
            <person name="Yang J.-A."/>
        </authorList>
    </citation>
    <scope>NUCLEOTIDE SEQUENCE [LARGE SCALE GENOMIC DNA]</scope>
    <source>
        <strain evidence="1 2">PAMC 26577</strain>
    </source>
</reference>
<gene>
    <name evidence="1" type="ORF">PAMC26577_36110</name>
</gene>
<evidence type="ECO:0000313" key="2">
    <source>
        <dbReference type="Proteomes" id="UP000195221"/>
    </source>
</evidence>
<dbReference type="Proteomes" id="UP000195221">
    <property type="component" value="Unassembled WGS sequence"/>
</dbReference>
<comment type="caution">
    <text evidence="1">The sequence shown here is derived from an EMBL/GenBank/DDBJ whole genome shotgun (WGS) entry which is preliminary data.</text>
</comment>
<sequence length="47" mass="5246">MKTGNGDEGSDRCKYGEGAFHRNPSKLSWQCGGQCRWQCKNKKGVVL</sequence>